<accession>A0ABN3R4V9</accession>
<evidence type="ECO:0000313" key="3">
    <source>
        <dbReference type="Proteomes" id="UP001500151"/>
    </source>
</evidence>
<feature type="region of interest" description="Disordered" evidence="1">
    <location>
        <begin position="1"/>
        <end position="29"/>
    </location>
</feature>
<organism evidence="2 3">
    <name type="scientific">Streptomyces vastus</name>
    <dbReference type="NCBI Taxonomy" id="285451"/>
    <lineage>
        <taxon>Bacteria</taxon>
        <taxon>Bacillati</taxon>
        <taxon>Actinomycetota</taxon>
        <taxon>Actinomycetes</taxon>
        <taxon>Kitasatosporales</taxon>
        <taxon>Streptomycetaceae</taxon>
        <taxon>Streptomyces</taxon>
    </lineage>
</organism>
<dbReference type="EMBL" id="BAAASJ010000045">
    <property type="protein sequence ID" value="GAA2643616.1"/>
    <property type="molecule type" value="Genomic_DNA"/>
</dbReference>
<reference evidence="2 3" key="1">
    <citation type="journal article" date="2019" name="Int. J. Syst. Evol. Microbiol.">
        <title>The Global Catalogue of Microorganisms (GCM) 10K type strain sequencing project: providing services to taxonomists for standard genome sequencing and annotation.</title>
        <authorList>
            <consortium name="The Broad Institute Genomics Platform"/>
            <consortium name="The Broad Institute Genome Sequencing Center for Infectious Disease"/>
            <person name="Wu L."/>
            <person name="Ma J."/>
        </authorList>
    </citation>
    <scope>NUCLEOTIDE SEQUENCE [LARGE SCALE GENOMIC DNA]</scope>
    <source>
        <strain evidence="2 3">JCM 4524</strain>
    </source>
</reference>
<name>A0ABN3R4V9_9ACTN</name>
<dbReference type="Proteomes" id="UP001500151">
    <property type="component" value="Unassembled WGS sequence"/>
</dbReference>
<evidence type="ECO:0000313" key="2">
    <source>
        <dbReference type="EMBL" id="GAA2643616.1"/>
    </source>
</evidence>
<protein>
    <submittedName>
        <fullName evidence="2">Uncharacterized protein</fullName>
    </submittedName>
</protein>
<keyword evidence="3" id="KW-1185">Reference proteome</keyword>
<sequence length="100" mass="10935">MPPNTDTIKSCASSPRVDRPARLGHPQRHAVVHEQREGVAELGATERALQLADHYRAEAAPGAGRAARARWVVTDRWINSQSLNTNYTHPLSKTGTDGLD</sequence>
<gene>
    <name evidence="2" type="ORF">GCM10010307_47590</name>
</gene>
<evidence type="ECO:0000256" key="1">
    <source>
        <dbReference type="SAM" id="MobiDB-lite"/>
    </source>
</evidence>
<comment type="caution">
    <text evidence="2">The sequence shown here is derived from an EMBL/GenBank/DDBJ whole genome shotgun (WGS) entry which is preliminary data.</text>
</comment>
<proteinExistence type="predicted"/>
<feature type="compositionally biased region" description="Polar residues" evidence="1">
    <location>
        <begin position="1"/>
        <end position="13"/>
    </location>
</feature>